<gene>
    <name evidence="1" type="ORF">DPMN_070023</name>
</gene>
<dbReference type="EMBL" id="JAIWYP010000014">
    <property type="protein sequence ID" value="KAH3710539.1"/>
    <property type="molecule type" value="Genomic_DNA"/>
</dbReference>
<keyword evidence="2" id="KW-1185">Reference proteome</keyword>
<proteinExistence type="predicted"/>
<reference evidence="1" key="2">
    <citation type="submission" date="2020-11" db="EMBL/GenBank/DDBJ databases">
        <authorList>
            <person name="McCartney M.A."/>
            <person name="Auch B."/>
            <person name="Kono T."/>
            <person name="Mallez S."/>
            <person name="Becker A."/>
            <person name="Gohl D.M."/>
            <person name="Silverstein K.A.T."/>
            <person name="Koren S."/>
            <person name="Bechman K.B."/>
            <person name="Herman A."/>
            <person name="Abrahante J.E."/>
            <person name="Garbe J."/>
        </authorList>
    </citation>
    <scope>NUCLEOTIDE SEQUENCE</scope>
    <source>
        <strain evidence="1">Duluth1</strain>
        <tissue evidence="1">Whole animal</tissue>
    </source>
</reference>
<dbReference type="Proteomes" id="UP000828390">
    <property type="component" value="Unassembled WGS sequence"/>
</dbReference>
<sequence length="60" mass="7088">MKEDMPILDPADHDFRREHVSIREKSKPNVAMRLYVNIECHVARVIVPVHDKVTVVIQRR</sequence>
<protein>
    <submittedName>
        <fullName evidence="1">Uncharacterized protein</fullName>
    </submittedName>
</protein>
<evidence type="ECO:0000313" key="2">
    <source>
        <dbReference type="Proteomes" id="UP000828390"/>
    </source>
</evidence>
<organism evidence="1 2">
    <name type="scientific">Dreissena polymorpha</name>
    <name type="common">Zebra mussel</name>
    <name type="synonym">Mytilus polymorpha</name>
    <dbReference type="NCBI Taxonomy" id="45954"/>
    <lineage>
        <taxon>Eukaryota</taxon>
        <taxon>Metazoa</taxon>
        <taxon>Spiralia</taxon>
        <taxon>Lophotrochozoa</taxon>
        <taxon>Mollusca</taxon>
        <taxon>Bivalvia</taxon>
        <taxon>Autobranchia</taxon>
        <taxon>Heteroconchia</taxon>
        <taxon>Euheterodonta</taxon>
        <taxon>Imparidentia</taxon>
        <taxon>Neoheterodontei</taxon>
        <taxon>Myida</taxon>
        <taxon>Dreissenoidea</taxon>
        <taxon>Dreissenidae</taxon>
        <taxon>Dreissena</taxon>
    </lineage>
</organism>
<evidence type="ECO:0000313" key="1">
    <source>
        <dbReference type="EMBL" id="KAH3710539.1"/>
    </source>
</evidence>
<reference evidence="1" key="1">
    <citation type="journal article" date="2019" name="bioRxiv">
        <title>The Genome of the Zebra Mussel, Dreissena polymorpha: A Resource for Invasive Species Research.</title>
        <authorList>
            <person name="McCartney M.A."/>
            <person name="Auch B."/>
            <person name="Kono T."/>
            <person name="Mallez S."/>
            <person name="Zhang Y."/>
            <person name="Obille A."/>
            <person name="Becker A."/>
            <person name="Abrahante J.E."/>
            <person name="Garbe J."/>
            <person name="Badalamenti J.P."/>
            <person name="Herman A."/>
            <person name="Mangelson H."/>
            <person name="Liachko I."/>
            <person name="Sullivan S."/>
            <person name="Sone E.D."/>
            <person name="Koren S."/>
            <person name="Silverstein K.A.T."/>
            <person name="Beckman K.B."/>
            <person name="Gohl D.M."/>
        </authorList>
    </citation>
    <scope>NUCLEOTIDE SEQUENCE</scope>
    <source>
        <strain evidence="1">Duluth1</strain>
        <tissue evidence="1">Whole animal</tissue>
    </source>
</reference>
<comment type="caution">
    <text evidence="1">The sequence shown here is derived from an EMBL/GenBank/DDBJ whole genome shotgun (WGS) entry which is preliminary data.</text>
</comment>
<accession>A0A9D4BVD2</accession>
<dbReference type="AlphaFoldDB" id="A0A9D4BVD2"/>
<name>A0A9D4BVD2_DREPO</name>